<dbReference type="EMBL" id="LAJY01000429">
    <property type="protein sequence ID" value="KJV08855.1"/>
    <property type="molecule type" value="Genomic_DNA"/>
</dbReference>
<protein>
    <submittedName>
        <fullName evidence="1">Uncharacterized protein</fullName>
    </submittedName>
</protein>
<proteinExistence type="predicted"/>
<evidence type="ECO:0000313" key="1">
    <source>
        <dbReference type="EMBL" id="KJV08855.1"/>
    </source>
</evidence>
<reference evidence="1 2" key="1">
    <citation type="submission" date="2015-03" db="EMBL/GenBank/DDBJ databases">
        <title>Draft genome sequence of Elstera litoralis.</title>
        <authorList>
            <person name="Rahalkar M.C."/>
            <person name="Dhakephalkar P.K."/>
            <person name="Pore S.D."/>
            <person name="Arora P."/>
            <person name="Kapse N.G."/>
            <person name="Pandit P.S."/>
        </authorList>
    </citation>
    <scope>NUCLEOTIDE SEQUENCE [LARGE SCALE GENOMIC DNA]</scope>
    <source>
        <strain evidence="1 2">Dia-1</strain>
    </source>
</reference>
<dbReference type="RefSeq" id="WP_045776590.1">
    <property type="nucleotide sequence ID" value="NZ_LAJY01000429.1"/>
</dbReference>
<gene>
    <name evidence="1" type="ORF">VZ95_15070</name>
</gene>
<keyword evidence="2" id="KW-1185">Reference proteome</keyword>
<feature type="non-terminal residue" evidence="1">
    <location>
        <position position="1"/>
    </location>
</feature>
<sequence length="106" mass="11861">TRSPKQAADWIEANVEGLTVERFSDGSKAPTIREANAMMNETAAIWARENPIRSSAPDPDATKTEMALRMKNLDLSKAQKLLSTEPQTTAECWQRNIDWFKADHSA</sequence>
<name>A0A0F3IQ28_9PROT</name>
<comment type="caution">
    <text evidence="1">The sequence shown here is derived from an EMBL/GenBank/DDBJ whole genome shotgun (WGS) entry which is preliminary data.</text>
</comment>
<organism evidence="1 2">
    <name type="scientific">Elstera litoralis</name>
    <dbReference type="NCBI Taxonomy" id="552518"/>
    <lineage>
        <taxon>Bacteria</taxon>
        <taxon>Pseudomonadati</taxon>
        <taxon>Pseudomonadota</taxon>
        <taxon>Alphaproteobacteria</taxon>
        <taxon>Rhodospirillales</taxon>
        <taxon>Rhodospirillaceae</taxon>
        <taxon>Elstera</taxon>
    </lineage>
</organism>
<dbReference type="AlphaFoldDB" id="A0A0F3IQ28"/>
<dbReference type="Proteomes" id="UP000033774">
    <property type="component" value="Unassembled WGS sequence"/>
</dbReference>
<evidence type="ECO:0000313" key="2">
    <source>
        <dbReference type="Proteomes" id="UP000033774"/>
    </source>
</evidence>
<accession>A0A0F3IQ28</accession>